<dbReference type="FunFam" id="3.50.50.60:FF:000208">
    <property type="entry name" value="3-ketosteroid dehydrogenase"/>
    <property type="match status" value="1"/>
</dbReference>
<evidence type="ECO:0000313" key="10">
    <source>
        <dbReference type="EMBL" id="SNT01674.1"/>
    </source>
</evidence>
<dbReference type="SUPFAM" id="SSF51905">
    <property type="entry name" value="FAD/NAD(P)-binding domain"/>
    <property type="match status" value="1"/>
</dbReference>
<accession>A0A239JAK8</accession>
<dbReference type="RefSeq" id="WP_089220932.1">
    <property type="nucleotide sequence ID" value="NZ_FZOS01000031.1"/>
</dbReference>
<dbReference type="AlphaFoldDB" id="A0A239JAK8"/>
<dbReference type="Proteomes" id="UP000198281">
    <property type="component" value="Unassembled WGS sequence"/>
</dbReference>
<keyword evidence="4" id="KW-0560">Oxidoreductase</keyword>
<gene>
    <name evidence="10" type="ORF">SAMN06295912_13113</name>
</gene>
<protein>
    <recommendedName>
        <fullName evidence="8">3-oxosteroid 1-dehydrogenase</fullName>
        <ecNumber evidence="7">1.3.99.4</ecNumber>
    </recommendedName>
</protein>
<dbReference type="InterPro" id="IPR036188">
    <property type="entry name" value="FAD/NAD-bd_sf"/>
</dbReference>
<dbReference type="PANTHER" id="PTHR43400">
    <property type="entry name" value="FUMARATE REDUCTASE"/>
    <property type="match status" value="1"/>
</dbReference>
<dbReference type="InterPro" id="IPR027477">
    <property type="entry name" value="Succ_DH/fumarate_Rdtase_cat_sf"/>
</dbReference>
<dbReference type="Gene3D" id="3.50.50.60">
    <property type="entry name" value="FAD/NAD(P)-binding domain"/>
    <property type="match status" value="2"/>
</dbReference>
<evidence type="ECO:0000256" key="6">
    <source>
        <dbReference type="ARBA" id="ARBA00061147"/>
    </source>
</evidence>
<dbReference type="EC" id="1.3.99.4" evidence="7"/>
<evidence type="ECO:0000256" key="2">
    <source>
        <dbReference type="ARBA" id="ARBA00022630"/>
    </source>
</evidence>
<dbReference type="InterPro" id="IPR003953">
    <property type="entry name" value="FAD-dep_OxRdtase_2_FAD-bd"/>
</dbReference>
<evidence type="ECO:0000256" key="3">
    <source>
        <dbReference type="ARBA" id="ARBA00022827"/>
    </source>
</evidence>
<dbReference type="EMBL" id="FZOS01000031">
    <property type="protein sequence ID" value="SNT01674.1"/>
    <property type="molecule type" value="Genomic_DNA"/>
</dbReference>
<comment type="catalytic activity">
    <reaction evidence="5">
        <text>a 3-oxosteroid + A = a 3-oxo-Delta(1)-steroid + AH2</text>
        <dbReference type="Rhea" id="RHEA:13329"/>
        <dbReference type="ChEBI" id="CHEBI:13193"/>
        <dbReference type="ChEBI" id="CHEBI:17499"/>
        <dbReference type="ChEBI" id="CHEBI:20156"/>
        <dbReference type="ChEBI" id="CHEBI:47788"/>
        <dbReference type="EC" id="1.3.99.4"/>
    </reaction>
</comment>
<dbReference type="GO" id="GO:0047571">
    <property type="term" value="F:3-oxosteroid 1-dehydrogenase activity"/>
    <property type="evidence" value="ECO:0007669"/>
    <property type="project" value="UniProtKB-EC"/>
</dbReference>
<evidence type="ECO:0000256" key="5">
    <source>
        <dbReference type="ARBA" id="ARBA00051951"/>
    </source>
</evidence>
<feature type="domain" description="FAD-dependent oxidoreductase 2 FAD-binding" evidence="9">
    <location>
        <begin position="5"/>
        <end position="542"/>
    </location>
</feature>
<evidence type="ECO:0000313" key="11">
    <source>
        <dbReference type="Proteomes" id="UP000198281"/>
    </source>
</evidence>
<evidence type="ECO:0000256" key="8">
    <source>
        <dbReference type="ARBA" id="ARBA00069709"/>
    </source>
</evidence>
<dbReference type="OrthoDB" id="3178130at2"/>
<reference evidence="11" key="1">
    <citation type="submission" date="2017-06" db="EMBL/GenBank/DDBJ databases">
        <authorList>
            <person name="Varghese N."/>
            <person name="Submissions S."/>
        </authorList>
    </citation>
    <scope>NUCLEOTIDE SEQUENCE [LARGE SCALE GENOMIC DNA]</scope>
    <source>
        <strain evidence="11">LNB2</strain>
    </source>
</reference>
<evidence type="ECO:0000256" key="4">
    <source>
        <dbReference type="ARBA" id="ARBA00023002"/>
    </source>
</evidence>
<proteinExistence type="inferred from homology"/>
<dbReference type="InterPro" id="IPR050315">
    <property type="entry name" value="FAD-oxidoreductase_2"/>
</dbReference>
<dbReference type="PANTHER" id="PTHR43400:SF10">
    <property type="entry name" value="3-OXOSTEROID 1-DEHYDROGENASE"/>
    <property type="match status" value="1"/>
</dbReference>
<sequence length="567" mass="60392">MSEWDVIVVGSGAGALTSALRAQELGLSVLVIEKSDKFGGTSALSGGGIWIPMNPQIEGLGGEDNFADTWTYVTTATKGTVPEARLRAYLETGPKMLRWLADRTRLTFHALPKYPDYYPDLPGSRPGYRTMEPSFFDGHKLGAHFAELRRPAIGTLLFGRLSMGQAEAGVLIARAPGWMTLAMKMLLRYWTDLPARIRGRRDRRLALGQAMMGALRASMADRDIPLWLDTAFTGLVVEDGRVTGVDVVRGGRPERLTARRGVILAAGGFERNQAMRERYLPKPTQAAWTAAPPTNMGETIEAGIAIGADTAFMDKAWWTPVVPVPGQDTAWAVMVERCAPGCAIVNAEGHRFANEAMPYLEFGEAQYADEAAGHGAVPAWMVFDAHHRFKYAAGPLLPAQIAPDRSLPAEWEGDIYHKADSLDALAAKIGVDAAGLKATVERMNGYAVTGKDLEFDKGGNVYDRYYGDPTNTPNPCLGPIVKAPFYALKLVPGDIGTKGGLQADEHARVLATGGAPIPGLYAIGNNSAALMGPSYPGPGSTLGPAMVMGFIAAGHIAGVGDGGAVAA</sequence>
<dbReference type="GO" id="GO:0008202">
    <property type="term" value="P:steroid metabolic process"/>
    <property type="evidence" value="ECO:0007669"/>
    <property type="project" value="UniProtKB-ARBA"/>
</dbReference>
<evidence type="ECO:0000256" key="7">
    <source>
        <dbReference type="ARBA" id="ARBA00066536"/>
    </source>
</evidence>
<dbReference type="PRINTS" id="PR00411">
    <property type="entry name" value="PNDRDTASEI"/>
</dbReference>
<keyword evidence="11" id="KW-1185">Reference proteome</keyword>
<comment type="cofactor">
    <cofactor evidence="1">
        <name>FAD</name>
        <dbReference type="ChEBI" id="CHEBI:57692"/>
    </cofactor>
</comment>
<dbReference type="SUPFAM" id="SSF56425">
    <property type="entry name" value="Succinate dehydrogenase/fumarate reductase flavoprotein, catalytic domain"/>
    <property type="match status" value="1"/>
</dbReference>
<evidence type="ECO:0000256" key="1">
    <source>
        <dbReference type="ARBA" id="ARBA00001974"/>
    </source>
</evidence>
<organism evidence="10 11">
    <name type="scientific">Edaphosphingomonas laterariae</name>
    <dbReference type="NCBI Taxonomy" id="861865"/>
    <lineage>
        <taxon>Bacteria</taxon>
        <taxon>Pseudomonadati</taxon>
        <taxon>Pseudomonadota</taxon>
        <taxon>Alphaproteobacteria</taxon>
        <taxon>Sphingomonadales</taxon>
        <taxon>Rhizorhabdaceae</taxon>
        <taxon>Edaphosphingomonas</taxon>
    </lineage>
</organism>
<evidence type="ECO:0000259" key="9">
    <source>
        <dbReference type="Pfam" id="PF00890"/>
    </source>
</evidence>
<keyword evidence="3" id="KW-0274">FAD</keyword>
<comment type="similarity">
    <text evidence="6">Belongs to the FAD-dependent oxidoreductase 2 family. 3-oxosteroid dehydrogenase subfamily.</text>
</comment>
<name>A0A239JAK8_9SPHN</name>
<dbReference type="Pfam" id="PF00890">
    <property type="entry name" value="FAD_binding_2"/>
    <property type="match status" value="1"/>
</dbReference>
<keyword evidence="2" id="KW-0285">Flavoprotein</keyword>